<protein>
    <recommendedName>
        <fullName evidence="4">Kisspeptin</fullName>
    </recommendedName>
</protein>
<keyword evidence="1" id="KW-0732">Signal</keyword>
<accession>A0AAV7PTK3</accession>
<dbReference type="Proteomes" id="UP001066276">
    <property type="component" value="Chromosome 7"/>
</dbReference>
<keyword evidence="3" id="KW-1185">Reference proteome</keyword>
<reference evidence="2" key="1">
    <citation type="journal article" date="2022" name="bioRxiv">
        <title>Sequencing and chromosome-scale assembly of the giantPleurodeles waltlgenome.</title>
        <authorList>
            <person name="Brown T."/>
            <person name="Elewa A."/>
            <person name="Iarovenko S."/>
            <person name="Subramanian E."/>
            <person name="Araus A.J."/>
            <person name="Petzold A."/>
            <person name="Susuki M."/>
            <person name="Suzuki K.-i.T."/>
            <person name="Hayashi T."/>
            <person name="Toyoda A."/>
            <person name="Oliveira C."/>
            <person name="Osipova E."/>
            <person name="Leigh N.D."/>
            <person name="Simon A."/>
            <person name="Yun M.H."/>
        </authorList>
    </citation>
    <scope>NUCLEOTIDE SEQUENCE</scope>
    <source>
        <strain evidence="2">20211129_DDA</strain>
        <tissue evidence="2">Liver</tissue>
    </source>
</reference>
<evidence type="ECO:0000313" key="2">
    <source>
        <dbReference type="EMBL" id="KAJ1131631.1"/>
    </source>
</evidence>
<evidence type="ECO:0000256" key="1">
    <source>
        <dbReference type="SAM" id="SignalP"/>
    </source>
</evidence>
<proteinExistence type="predicted"/>
<evidence type="ECO:0008006" key="4">
    <source>
        <dbReference type="Google" id="ProtNLM"/>
    </source>
</evidence>
<dbReference type="AlphaFoldDB" id="A0AAV7PTK3"/>
<name>A0AAV7PTK3_PLEWA</name>
<dbReference type="EMBL" id="JANPWB010000011">
    <property type="protein sequence ID" value="KAJ1131631.1"/>
    <property type="molecule type" value="Genomic_DNA"/>
</dbReference>
<gene>
    <name evidence="2" type="ORF">NDU88_009966</name>
</gene>
<comment type="caution">
    <text evidence="2">The sequence shown here is derived from an EMBL/GenBank/DDBJ whole genome shotgun (WGS) entry which is preliminary data.</text>
</comment>
<organism evidence="2 3">
    <name type="scientific">Pleurodeles waltl</name>
    <name type="common">Iberian ribbed newt</name>
    <dbReference type="NCBI Taxonomy" id="8319"/>
    <lineage>
        <taxon>Eukaryota</taxon>
        <taxon>Metazoa</taxon>
        <taxon>Chordata</taxon>
        <taxon>Craniata</taxon>
        <taxon>Vertebrata</taxon>
        <taxon>Euteleostomi</taxon>
        <taxon>Amphibia</taxon>
        <taxon>Batrachia</taxon>
        <taxon>Caudata</taxon>
        <taxon>Salamandroidea</taxon>
        <taxon>Salamandridae</taxon>
        <taxon>Pleurodelinae</taxon>
        <taxon>Pleurodeles</taxon>
    </lineage>
</organism>
<evidence type="ECO:0000313" key="3">
    <source>
        <dbReference type="Proteomes" id="UP001066276"/>
    </source>
</evidence>
<feature type="signal peptide" evidence="1">
    <location>
        <begin position="1"/>
        <end position="19"/>
    </location>
</feature>
<feature type="chain" id="PRO_5043854711" description="Kisspeptin" evidence="1">
    <location>
        <begin position="20"/>
        <end position="157"/>
    </location>
</feature>
<sequence length="157" mass="17960">MRFLCSAVVLFLCCEVCFTRSISYGSELIPSNPGSVQDDDRIRTAGATDDLCSLFESIIVASLLEVENLSIQPSYRNSPTVDPWALWKDYTEGMLSIFYFLGRQKRQETAGYNVNSFGLRFGKRDTKFNWNSFGLRFGKKRQLQVPMSKVHQMLCQE</sequence>